<feature type="region of interest" description="Disordered" evidence="1">
    <location>
        <begin position="1"/>
        <end position="44"/>
    </location>
</feature>
<accession>A0ABQ6QVI0</accession>
<comment type="caution">
    <text evidence="2">The sequence shown here is derived from an EMBL/GenBank/DDBJ whole genome shotgun (WGS) entry which is preliminary data.</text>
</comment>
<evidence type="ECO:0000313" key="3">
    <source>
        <dbReference type="Proteomes" id="UP001342631"/>
    </source>
</evidence>
<keyword evidence="3" id="KW-1185">Reference proteome</keyword>
<organism evidence="2 3">
    <name type="scientific">Corallococcus caeni</name>
    <dbReference type="NCBI Taxonomy" id="3082388"/>
    <lineage>
        <taxon>Bacteria</taxon>
        <taxon>Pseudomonadati</taxon>
        <taxon>Myxococcota</taxon>
        <taxon>Myxococcia</taxon>
        <taxon>Myxococcales</taxon>
        <taxon>Cystobacterineae</taxon>
        <taxon>Myxococcaceae</taxon>
        <taxon>Corallococcus</taxon>
    </lineage>
</organism>
<dbReference type="EMBL" id="BTTX01000004">
    <property type="protein sequence ID" value="GMU08028.1"/>
    <property type="molecule type" value="Genomic_DNA"/>
</dbReference>
<dbReference type="Proteomes" id="UP001342631">
    <property type="component" value="Unassembled WGS sequence"/>
</dbReference>
<reference evidence="2 3" key="1">
    <citation type="journal article" date="2024" name="Arch. Microbiol.">
        <title>Corallococcus caeni sp. nov., a novel myxobacterium isolated from activated sludge.</title>
        <authorList>
            <person name="Tomita S."/>
            <person name="Nakai R."/>
            <person name="Kuroda K."/>
            <person name="Kurashita H."/>
            <person name="Hatamoto M."/>
            <person name="Yamaguchi T."/>
            <person name="Narihiro T."/>
        </authorList>
    </citation>
    <scope>NUCLEOTIDE SEQUENCE [LARGE SCALE GENOMIC DNA]</scope>
    <source>
        <strain evidence="2 3">NO1</strain>
    </source>
</reference>
<name>A0ABQ6QVI0_9BACT</name>
<evidence type="ECO:0000313" key="2">
    <source>
        <dbReference type="EMBL" id="GMU08028.1"/>
    </source>
</evidence>
<evidence type="ECO:0000256" key="1">
    <source>
        <dbReference type="SAM" id="MobiDB-lite"/>
    </source>
</evidence>
<proteinExistence type="predicted"/>
<dbReference type="RefSeq" id="WP_338278840.1">
    <property type="nucleotide sequence ID" value="NZ_BTTX01000004.1"/>
</dbReference>
<gene>
    <name evidence="2" type="ORF">ASNO1_42810</name>
</gene>
<sequence length="335" mass="36753">MSAAKKRPTTGTKPPEATQPSRHDTPVDTPAVGESAPLPVRNTDTPWAAGPEGALGQLRALETLESTYDAWAELKREHAASVIQFREEQARLTQQGSFLLGAVRAAGMDANSTTPGLQPQGAASDFLRDAEAKLARARDAVSQREAESEARYQAAFTEVRATLLDRVRRYLQRSHPHLTLLLRRVGAERSILHVARVQPDEAVLLCYLLTQRVPSRYGFLFDDSTEDLSLPPAPLYAEESVPSDAVRPDAPGLLRVIDASADVLPLKGFIPLRVPRPGGGEDFFRLLQRGAVMEVEIADGPDFRSILTREESERFAGHLLRLKLEERIGLDIEAG</sequence>
<protein>
    <submittedName>
        <fullName evidence="2">Uncharacterized protein</fullName>
    </submittedName>
</protein>